<feature type="compositionally biased region" description="Polar residues" evidence="13">
    <location>
        <begin position="558"/>
        <end position="568"/>
    </location>
</feature>
<name>A0A1W0WHT5_HYPEX</name>
<evidence type="ECO:0000256" key="10">
    <source>
        <dbReference type="ARBA" id="ARBA00023137"/>
    </source>
</evidence>
<dbReference type="InterPro" id="IPR017441">
    <property type="entry name" value="Protein_kinase_ATP_BS"/>
</dbReference>
<dbReference type="Proteomes" id="UP000192578">
    <property type="component" value="Unassembled WGS sequence"/>
</dbReference>
<evidence type="ECO:0000256" key="7">
    <source>
        <dbReference type="ARBA" id="ARBA00022777"/>
    </source>
</evidence>
<feature type="compositionally biased region" description="Low complexity" evidence="13">
    <location>
        <begin position="748"/>
        <end position="758"/>
    </location>
</feature>
<dbReference type="GO" id="GO:0043235">
    <property type="term" value="C:receptor complex"/>
    <property type="evidence" value="ECO:0007669"/>
    <property type="project" value="TreeGrafter"/>
</dbReference>
<dbReference type="GO" id="GO:0050793">
    <property type="term" value="P:regulation of developmental process"/>
    <property type="evidence" value="ECO:0007669"/>
    <property type="project" value="UniProtKB-ARBA"/>
</dbReference>
<evidence type="ECO:0000259" key="15">
    <source>
        <dbReference type="PROSITE" id="PS50108"/>
    </source>
</evidence>
<feature type="region of interest" description="Disordered" evidence="13">
    <location>
        <begin position="927"/>
        <end position="972"/>
    </location>
</feature>
<evidence type="ECO:0000256" key="8">
    <source>
        <dbReference type="ARBA" id="ARBA00022840"/>
    </source>
</evidence>
<comment type="catalytic activity">
    <reaction evidence="11">
        <text>L-tyrosyl-[protein] + ATP = O-phospho-L-tyrosyl-[protein] + ADP + H(+)</text>
        <dbReference type="Rhea" id="RHEA:10596"/>
        <dbReference type="Rhea" id="RHEA-COMP:10136"/>
        <dbReference type="Rhea" id="RHEA-COMP:20101"/>
        <dbReference type="ChEBI" id="CHEBI:15378"/>
        <dbReference type="ChEBI" id="CHEBI:30616"/>
        <dbReference type="ChEBI" id="CHEBI:46858"/>
        <dbReference type="ChEBI" id="CHEBI:61978"/>
        <dbReference type="ChEBI" id="CHEBI:456216"/>
        <dbReference type="EC" id="2.7.10.1"/>
    </reaction>
</comment>
<dbReference type="GO" id="GO:0007169">
    <property type="term" value="P:cell surface receptor protein tyrosine kinase signaling pathway"/>
    <property type="evidence" value="ECO:0007669"/>
    <property type="project" value="TreeGrafter"/>
</dbReference>
<evidence type="ECO:0000313" key="16">
    <source>
        <dbReference type="EMBL" id="OQV14770.1"/>
    </source>
</evidence>
<dbReference type="GO" id="GO:0030182">
    <property type="term" value="P:neuron differentiation"/>
    <property type="evidence" value="ECO:0007669"/>
    <property type="project" value="UniProtKB-ARBA"/>
</dbReference>
<evidence type="ECO:0000256" key="3">
    <source>
        <dbReference type="ARBA" id="ARBA00011903"/>
    </source>
</evidence>
<dbReference type="PROSITE" id="PS00107">
    <property type="entry name" value="PROTEIN_KINASE_ATP"/>
    <property type="match status" value="1"/>
</dbReference>
<evidence type="ECO:0000256" key="1">
    <source>
        <dbReference type="ARBA" id="ARBA00004167"/>
    </source>
</evidence>
<dbReference type="EC" id="2.7.10.2" evidence="3"/>
<dbReference type="EMBL" id="MTYJ01000099">
    <property type="protein sequence ID" value="OQV14770.1"/>
    <property type="molecule type" value="Genomic_DNA"/>
</dbReference>
<dbReference type="InterPro" id="IPR050122">
    <property type="entry name" value="RTK"/>
</dbReference>
<dbReference type="InterPro" id="IPR000719">
    <property type="entry name" value="Prot_kinase_dom"/>
</dbReference>
<dbReference type="InterPro" id="IPR011009">
    <property type="entry name" value="Kinase-like_dom_sf"/>
</dbReference>
<dbReference type="PANTHER" id="PTHR24416:SF631">
    <property type="entry name" value="SERINE_THREONINE_TYROSINE KINASE 1"/>
    <property type="match status" value="1"/>
</dbReference>
<evidence type="ECO:0000256" key="2">
    <source>
        <dbReference type="ARBA" id="ARBA00004308"/>
    </source>
</evidence>
<dbReference type="PROSITE" id="PS50011">
    <property type="entry name" value="PROTEIN_KINASE_DOM"/>
    <property type="match status" value="1"/>
</dbReference>
<keyword evidence="6 12" id="KW-0547">Nucleotide-binding</keyword>
<keyword evidence="17" id="KW-1185">Reference proteome</keyword>
<sequence>MASCSLTLQEFLAEAELQHYYNALWNDLKVTGVSQLKYVEEDDLIKIGMSRPEQRRLKKFFNKHCPQTYLGKFVKIIHTKTSSSASSAASQTGSSRRNSGVEQWEVRRDLPGGGGGGKHAAPSRQAGNTTKHIIPISSIKLGPLLGTGQFGSVHQAVLTEENGHLTQVAVKCLENDRLHCSPAECLKEAALLHSLEHERIVRFFGGALTQEPEPSVWLVSELAPHRSLLECLRDPLLKTNLTVMALCDIAVQICDAMKYLEARDIVHGDLSARNVLVFSRLKVKVGDVGLSRVLDGGNHTHEAARRAAWFPPEYIRTGRFNCLSDVWSFGVTLWEIFSFGLEPWAGCTVAEIMGHVEASPAGRLDQPDLCPKDYYKIMWDCWSLLEGERPTFAKLFEILPDKKPEQLQAIRECLGSSAHARNALQYAIGDVIFVLDNSPDDGSHFWKGVGKSRKPGLFDPSDTVTYLGSADMLPTSGEQQGSSKVFDARNAFPRRSKIRRDMISRPQADFRHTGHVGMDGAYFGDISFLDKGFGPVHSLARSYDKAEDERSMGYGGSRDTTPLISSRLSIPRTIGSESRMSSESWQNTTGSSESPRSDSSRSSGNAKENHHPSSSPPSAAQRKAASSISASQPAAMLPSWRVNGHGGGGGSRYGDQEYGGDRSDGAVNNKASLPIGGGERRIIQSLRTPDDKSFDLDFGPSLMEEVFGVINGNCGNSDTLSSISDFKDSPLPPIRGLEPHLPPKTNGSVSSSELPSNSPPKFLRPIAVVQSPASVAAPQTVQAVPVTTALPPKPAPPTKPPKPLALARKKLDPISVVREESIPHSTLKPTSPRDDKVIEDFIDTSAEVVARSAGIIHSSLSPAASQSKSRFSFRGFRSKPSETIVAPERPKIFLAVDQPAKQRCLEDQVSDEAKEAYRVLVEEGQIKIHCPPPTPTPISEEEEEDSSSSPLKLLRNGGVGMVPKQRGNRGGLAGSTFNRSLSHELPRGLGGPPVNGVAVVPSQVPMASQSFRLPSRPSEMHPITESSLIISPPIPDVNGTKKVERPNVAPPPPPLPPRDRSKPSLVQSTKPRERKYPLLMPGGGDEAGAQHAAAAAEIYQNPEMDGLVVEKSASVAFRKLSNGHGPPGGGSDLLRNHSTVIMDQSGREVSF</sequence>
<dbReference type="Pfam" id="PF00786">
    <property type="entry name" value="PBD"/>
    <property type="match status" value="1"/>
</dbReference>
<feature type="compositionally biased region" description="Polar residues" evidence="13">
    <location>
        <begin position="575"/>
        <end position="590"/>
    </location>
</feature>
<keyword evidence="4" id="KW-0728">SH3 domain</keyword>
<organism evidence="16 17">
    <name type="scientific">Hypsibius exemplaris</name>
    <name type="common">Freshwater tardigrade</name>
    <dbReference type="NCBI Taxonomy" id="2072580"/>
    <lineage>
        <taxon>Eukaryota</taxon>
        <taxon>Metazoa</taxon>
        <taxon>Ecdysozoa</taxon>
        <taxon>Tardigrada</taxon>
        <taxon>Eutardigrada</taxon>
        <taxon>Parachela</taxon>
        <taxon>Hypsibioidea</taxon>
        <taxon>Hypsibiidae</taxon>
        <taxon>Hypsibius</taxon>
    </lineage>
</organism>
<comment type="caution">
    <text evidence="16">The sequence shown here is derived from an EMBL/GenBank/DDBJ whole genome shotgun (WGS) entry which is preliminary data.</text>
</comment>
<evidence type="ECO:0000256" key="13">
    <source>
        <dbReference type="SAM" id="MobiDB-lite"/>
    </source>
</evidence>
<dbReference type="PROSITE" id="PS00109">
    <property type="entry name" value="PROTEIN_KINASE_TYR"/>
    <property type="match status" value="1"/>
</dbReference>
<dbReference type="Pfam" id="PF07714">
    <property type="entry name" value="PK_Tyr_Ser-Thr"/>
    <property type="match status" value="1"/>
</dbReference>
<dbReference type="SMART" id="SM00285">
    <property type="entry name" value="PBD"/>
    <property type="match status" value="1"/>
</dbReference>
<evidence type="ECO:0000256" key="6">
    <source>
        <dbReference type="ARBA" id="ARBA00022741"/>
    </source>
</evidence>
<dbReference type="CDD" id="cd00132">
    <property type="entry name" value="CRIB"/>
    <property type="match status" value="1"/>
</dbReference>
<feature type="compositionally biased region" description="Low complexity" evidence="13">
    <location>
        <begin position="84"/>
        <end position="95"/>
    </location>
</feature>
<protein>
    <recommendedName>
        <fullName evidence="3">non-specific protein-tyrosine kinase</fullName>
        <ecNumber evidence="3">2.7.10.2</ecNumber>
    </recommendedName>
</protein>
<dbReference type="GO" id="GO:0005524">
    <property type="term" value="F:ATP binding"/>
    <property type="evidence" value="ECO:0007669"/>
    <property type="project" value="UniProtKB-UniRule"/>
</dbReference>
<dbReference type="FunFam" id="1.10.510.10:FF:001512">
    <property type="entry name" value="Receptor tyrosine-protein kinase erbB-2"/>
    <property type="match status" value="1"/>
</dbReference>
<dbReference type="PRINTS" id="PR00109">
    <property type="entry name" value="TYRKINASE"/>
</dbReference>
<evidence type="ECO:0000256" key="12">
    <source>
        <dbReference type="PROSITE-ProRule" id="PRU10141"/>
    </source>
</evidence>
<dbReference type="SUPFAM" id="SSF56112">
    <property type="entry name" value="Protein kinase-like (PK-like)"/>
    <property type="match status" value="1"/>
</dbReference>
<dbReference type="InterPro" id="IPR001245">
    <property type="entry name" value="Ser-Thr/Tyr_kinase_cat_dom"/>
</dbReference>
<gene>
    <name evidence="16" type="ORF">BV898_11033</name>
</gene>
<feature type="region of interest" description="Disordered" evidence="13">
    <location>
        <begin position="84"/>
        <end position="129"/>
    </location>
</feature>
<dbReference type="InterPro" id="IPR008266">
    <property type="entry name" value="Tyr_kinase_AS"/>
</dbReference>
<dbReference type="InterPro" id="IPR000095">
    <property type="entry name" value="CRIB_dom"/>
</dbReference>
<evidence type="ECO:0000256" key="11">
    <source>
        <dbReference type="ARBA" id="ARBA00051243"/>
    </source>
</evidence>
<keyword evidence="10" id="KW-0829">Tyrosine-protein kinase</keyword>
<evidence type="ECO:0000256" key="5">
    <source>
        <dbReference type="ARBA" id="ARBA00022679"/>
    </source>
</evidence>
<evidence type="ECO:0000313" key="17">
    <source>
        <dbReference type="Proteomes" id="UP000192578"/>
    </source>
</evidence>
<feature type="region of interest" description="Disordered" evidence="13">
    <location>
        <begin position="1012"/>
        <end position="1076"/>
    </location>
</feature>
<accession>A0A1W0WHT5</accession>
<dbReference type="PANTHER" id="PTHR24416">
    <property type="entry name" value="TYROSINE-PROTEIN KINASE RECEPTOR"/>
    <property type="match status" value="1"/>
</dbReference>
<dbReference type="Pfam" id="PF22931">
    <property type="entry name" value="SAM_TNK"/>
    <property type="match status" value="1"/>
</dbReference>
<dbReference type="Gene3D" id="1.10.510.10">
    <property type="entry name" value="Transferase(Phosphotransferase) domain 1"/>
    <property type="match status" value="1"/>
</dbReference>
<dbReference type="InterPro" id="IPR055175">
    <property type="entry name" value="ACK/TNK-like_SAM"/>
</dbReference>
<dbReference type="CDD" id="cd09539">
    <property type="entry name" value="SAM_TNK-like"/>
    <property type="match status" value="1"/>
</dbReference>
<dbReference type="GO" id="GO:0012505">
    <property type="term" value="C:endomembrane system"/>
    <property type="evidence" value="ECO:0007669"/>
    <property type="project" value="UniProtKB-SubCell"/>
</dbReference>
<evidence type="ECO:0000256" key="4">
    <source>
        <dbReference type="ARBA" id="ARBA00022443"/>
    </source>
</evidence>
<keyword evidence="7 16" id="KW-0418">Kinase</keyword>
<feature type="region of interest" description="Disordered" evidence="13">
    <location>
        <begin position="721"/>
        <end position="758"/>
    </location>
</feature>
<dbReference type="GO" id="GO:0048468">
    <property type="term" value="P:cell development"/>
    <property type="evidence" value="ECO:0007669"/>
    <property type="project" value="UniProtKB-ARBA"/>
</dbReference>
<evidence type="ECO:0000256" key="9">
    <source>
        <dbReference type="ARBA" id="ARBA00023136"/>
    </source>
</evidence>
<feature type="domain" description="CRIB" evidence="15">
    <location>
        <begin position="503"/>
        <end position="517"/>
    </location>
</feature>
<dbReference type="GO" id="GO:0051130">
    <property type="term" value="P:positive regulation of cellular component organization"/>
    <property type="evidence" value="ECO:0007669"/>
    <property type="project" value="UniProtKB-ARBA"/>
</dbReference>
<proteinExistence type="predicted"/>
<evidence type="ECO:0000259" key="14">
    <source>
        <dbReference type="PROSITE" id="PS50011"/>
    </source>
</evidence>
<dbReference type="InterPro" id="IPR049587">
    <property type="entry name" value="TNK-like_SAM"/>
</dbReference>
<feature type="binding site" evidence="12">
    <location>
        <position position="171"/>
    </location>
    <ligand>
        <name>ATP</name>
        <dbReference type="ChEBI" id="CHEBI:30616"/>
    </ligand>
</feature>
<feature type="domain" description="Protein kinase" evidence="14">
    <location>
        <begin position="139"/>
        <end position="407"/>
    </location>
</feature>
<dbReference type="OrthoDB" id="4062651at2759"/>
<keyword evidence="8 12" id="KW-0067">ATP-binding</keyword>
<keyword evidence="5" id="KW-0808">Transferase</keyword>
<dbReference type="GO" id="GO:0005886">
    <property type="term" value="C:plasma membrane"/>
    <property type="evidence" value="ECO:0007669"/>
    <property type="project" value="TreeGrafter"/>
</dbReference>
<comment type="subcellular location">
    <subcellularLocation>
        <location evidence="2">Endomembrane system</location>
    </subcellularLocation>
    <subcellularLocation>
        <location evidence="1">Membrane</location>
        <topology evidence="1">Single-pass membrane protein</topology>
    </subcellularLocation>
</comment>
<dbReference type="GO" id="GO:0004714">
    <property type="term" value="F:transmembrane receptor protein tyrosine kinase activity"/>
    <property type="evidence" value="ECO:0007669"/>
    <property type="project" value="UniProtKB-EC"/>
</dbReference>
<feature type="compositionally biased region" description="Low complexity" evidence="13">
    <location>
        <begin position="612"/>
        <end position="635"/>
    </location>
</feature>
<feature type="region of interest" description="Disordered" evidence="13">
    <location>
        <begin position="543"/>
        <end position="673"/>
    </location>
</feature>
<dbReference type="AlphaFoldDB" id="A0A1W0WHT5"/>
<dbReference type="PROSITE" id="PS50108">
    <property type="entry name" value="CRIB"/>
    <property type="match status" value="1"/>
</dbReference>
<keyword evidence="9" id="KW-0472">Membrane</keyword>
<reference evidence="17" key="1">
    <citation type="submission" date="2017-01" db="EMBL/GenBank/DDBJ databases">
        <title>Comparative genomics of anhydrobiosis in the tardigrade Hypsibius dujardini.</title>
        <authorList>
            <person name="Yoshida Y."/>
            <person name="Koutsovoulos G."/>
            <person name="Laetsch D."/>
            <person name="Stevens L."/>
            <person name="Kumar S."/>
            <person name="Horikawa D."/>
            <person name="Ishino K."/>
            <person name="Komine S."/>
            <person name="Tomita M."/>
            <person name="Blaxter M."/>
            <person name="Arakawa K."/>
        </authorList>
    </citation>
    <scope>NUCLEOTIDE SEQUENCE [LARGE SCALE GENOMIC DNA]</scope>
    <source>
        <strain evidence="17">Z151</strain>
    </source>
</reference>
<dbReference type="Gene3D" id="3.30.200.20">
    <property type="entry name" value="Phosphorylase Kinase, domain 1"/>
    <property type="match status" value="1"/>
</dbReference>
<dbReference type="GO" id="GO:0004715">
    <property type="term" value="F:non-membrane spanning protein tyrosine kinase activity"/>
    <property type="evidence" value="ECO:0007669"/>
    <property type="project" value="UniProtKB-EC"/>
</dbReference>